<evidence type="ECO:0000313" key="2">
    <source>
        <dbReference type="Proteomes" id="UP000800038"/>
    </source>
</evidence>
<proteinExistence type="predicted"/>
<gene>
    <name evidence="1" type="ORF">EJ02DRAFT_453912</name>
</gene>
<dbReference type="Proteomes" id="UP000800038">
    <property type="component" value="Unassembled WGS sequence"/>
</dbReference>
<organism evidence="1 2">
    <name type="scientific">Clathrospora elynae</name>
    <dbReference type="NCBI Taxonomy" id="706981"/>
    <lineage>
        <taxon>Eukaryota</taxon>
        <taxon>Fungi</taxon>
        <taxon>Dikarya</taxon>
        <taxon>Ascomycota</taxon>
        <taxon>Pezizomycotina</taxon>
        <taxon>Dothideomycetes</taxon>
        <taxon>Pleosporomycetidae</taxon>
        <taxon>Pleosporales</taxon>
        <taxon>Diademaceae</taxon>
        <taxon>Clathrospora</taxon>
    </lineage>
</organism>
<dbReference type="OrthoDB" id="5194348at2759"/>
<dbReference type="EMBL" id="ML976031">
    <property type="protein sequence ID" value="KAF1942821.1"/>
    <property type="molecule type" value="Genomic_DNA"/>
</dbReference>
<name>A0A6A5SQE2_9PLEO</name>
<evidence type="ECO:0000313" key="1">
    <source>
        <dbReference type="EMBL" id="KAF1942821.1"/>
    </source>
</evidence>
<reference evidence="1" key="1">
    <citation type="journal article" date="2020" name="Stud. Mycol.">
        <title>101 Dothideomycetes genomes: a test case for predicting lifestyles and emergence of pathogens.</title>
        <authorList>
            <person name="Haridas S."/>
            <person name="Albert R."/>
            <person name="Binder M."/>
            <person name="Bloem J."/>
            <person name="Labutti K."/>
            <person name="Salamov A."/>
            <person name="Andreopoulos B."/>
            <person name="Baker S."/>
            <person name="Barry K."/>
            <person name="Bills G."/>
            <person name="Bluhm B."/>
            <person name="Cannon C."/>
            <person name="Castanera R."/>
            <person name="Culley D."/>
            <person name="Daum C."/>
            <person name="Ezra D."/>
            <person name="Gonzalez J."/>
            <person name="Henrissat B."/>
            <person name="Kuo A."/>
            <person name="Liang C."/>
            <person name="Lipzen A."/>
            <person name="Lutzoni F."/>
            <person name="Magnuson J."/>
            <person name="Mondo S."/>
            <person name="Nolan M."/>
            <person name="Ohm R."/>
            <person name="Pangilinan J."/>
            <person name="Park H.-J."/>
            <person name="Ramirez L."/>
            <person name="Alfaro M."/>
            <person name="Sun H."/>
            <person name="Tritt A."/>
            <person name="Yoshinaga Y."/>
            <person name="Zwiers L.-H."/>
            <person name="Turgeon B."/>
            <person name="Goodwin S."/>
            <person name="Spatafora J."/>
            <person name="Crous P."/>
            <person name="Grigoriev I."/>
        </authorList>
    </citation>
    <scope>NUCLEOTIDE SEQUENCE</scope>
    <source>
        <strain evidence="1">CBS 161.51</strain>
    </source>
</reference>
<dbReference type="AlphaFoldDB" id="A0A6A5SQE2"/>
<sequence>MIRPNAGTPSDSCHRNWTNINANACSNKFRWNAHKWTCIDGADIVEKQKKVCACCSCVEKVMCDWANSQNFC</sequence>
<keyword evidence="2" id="KW-1185">Reference proteome</keyword>
<protein>
    <submittedName>
        <fullName evidence="1">Uncharacterized protein</fullName>
    </submittedName>
</protein>
<accession>A0A6A5SQE2</accession>